<evidence type="ECO:0000313" key="1">
    <source>
        <dbReference type="EMBL" id="GAA5192450.1"/>
    </source>
</evidence>
<gene>
    <name evidence="1" type="ORF">GCM10023322_52060</name>
</gene>
<proteinExistence type="predicted"/>
<evidence type="ECO:0008006" key="3">
    <source>
        <dbReference type="Google" id="ProtNLM"/>
    </source>
</evidence>
<keyword evidence="2" id="KW-1185">Reference proteome</keyword>
<comment type="caution">
    <text evidence="1">The sequence shown here is derived from an EMBL/GenBank/DDBJ whole genome shotgun (WGS) entry which is preliminary data.</text>
</comment>
<accession>A0ABP9SA28</accession>
<dbReference type="Proteomes" id="UP001501570">
    <property type="component" value="Unassembled WGS sequence"/>
</dbReference>
<sequence>MVNYVPILKARKGELQALSRLAPSLGSLVTPIFEVSPSPDGPLENARQFNDKIVDFAPPGTRIGVDVNYLDDTPEDSGCPVSEIAGHLFNFQIPMAPVIHLSDSDRRLESHGDAARMNDGAFVRLGGISATDPDPDRAERDLPRIWNVTGLGPDQCDLLIDLAEVRSERDVGRAVPLARRMVQWAMPAGWRSIVVAAGAMPESLSGFPTNEATQSRRWDAELWQQVADLGVDYGDYSIGHPAMSANGRRPLPSLRYAANGAWWIYRWRRHETGGNDAFHDLCKALVTSEHWPGQGSEYSWGDGELAKCARRERGPGGATEWRAWGTSHHLAHVIDHLASSCEP</sequence>
<reference evidence="2" key="1">
    <citation type="journal article" date="2019" name="Int. J. Syst. Evol. Microbiol.">
        <title>The Global Catalogue of Microorganisms (GCM) 10K type strain sequencing project: providing services to taxonomists for standard genome sequencing and annotation.</title>
        <authorList>
            <consortium name="The Broad Institute Genomics Platform"/>
            <consortium name="The Broad Institute Genome Sequencing Center for Infectious Disease"/>
            <person name="Wu L."/>
            <person name="Ma J."/>
        </authorList>
    </citation>
    <scope>NUCLEOTIDE SEQUENCE [LARGE SCALE GENOMIC DNA]</scope>
    <source>
        <strain evidence="2">JCM 18304</strain>
    </source>
</reference>
<dbReference type="InterPro" id="IPR025683">
    <property type="entry name" value="Protein_beta"/>
</dbReference>
<evidence type="ECO:0000313" key="2">
    <source>
        <dbReference type="Proteomes" id="UP001501570"/>
    </source>
</evidence>
<dbReference type="EMBL" id="BAABJQ010000017">
    <property type="protein sequence ID" value="GAA5192450.1"/>
    <property type="molecule type" value="Genomic_DNA"/>
</dbReference>
<dbReference type="Pfam" id="PF14350">
    <property type="entry name" value="Beta_protein"/>
    <property type="match status" value="1"/>
</dbReference>
<dbReference type="RefSeq" id="WP_345633880.1">
    <property type="nucleotide sequence ID" value="NZ_BAABJQ010000017.1"/>
</dbReference>
<organism evidence="1 2">
    <name type="scientific">Rugosimonospora acidiphila</name>
    <dbReference type="NCBI Taxonomy" id="556531"/>
    <lineage>
        <taxon>Bacteria</taxon>
        <taxon>Bacillati</taxon>
        <taxon>Actinomycetota</taxon>
        <taxon>Actinomycetes</taxon>
        <taxon>Micromonosporales</taxon>
        <taxon>Micromonosporaceae</taxon>
        <taxon>Rugosimonospora</taxon>
    </lineage>
</organism>
<name>A0ABP9SA28_9ACTN</name>
<protein>
    <recommendedName>
        <fullName evidence="3">T4 beta protein</fullName>
    </recommendedName>
</protein>